<name>X0ZUK8_9ZZZZ</name>
<evidence type="ECO:0000256" key="1">
    <source>
        <dbReference type="SAM" id="Phobius"/>
    </source>
</evidence>
<keyword evidence="1" id="KW-0472">Membrane</keyword>
<organism evidence="2">
    <name type="scientific">marine sediment metagenome</name>
    <dbReference type="NCBI Taxonomy" id="412755"/>
    <lineage>
        <taxon>unclassified sequences</taxon>
        <taxon>metagenomes</taxon>
        <taxon>ecological metagenomes</taxon>
    </lineage>
</organism>
<dbReference type="AlphaFoldDB" id="X0ZUK8"/>
<proteinExistence type="predicted"/>
<reference evidence="2" key="1">
    <citation type="journal article" date="2014" name="Front. Microbiol.">
        <title>High frequency of phylogenetically diverse reductive dehalogenase-homologous genes in deep subseafloor sedimentary metagenomes.</title>
        <authorList>
            <person name="Kawai M."/>
            <person name="Futagami T."/>
            <person name="Toyoda A."/>
            <person name="Takaki Y."/>
            <person name="Nishi S."/>
            <person name="Hori S."/>
            <person name="Arai W."/>
            <person name="Tsubouchi T."/>
            <person name="Morono Y."/>
            <person name="Uchiyama I."/>
            <person name="Ito T."/>
            <person name="Fujiyama A."/>
            <person name="Inagaki F."/>
            <person name="Takami H."/>
        </authorList>
    </citation>
    <scope>NUCLEOTIDE SEQUENCE</scope>
    <source>
        <strain evidence="2">Expedition CK06-06</strain>
    </source>
</reference>
<evidence type="ECO:0000313" key="2">
    <source>
        <dbReference type="EMBL" id="GAG73094.1"/>
    </source>
</evidence>
<feature type="non-terminal residue" evidence="2">
    <location>
        <position position="39"/>
    </location>
</feature>
<accession>X0ZUK8</accession>
<dbReference type="EMBL" id="BART01001767">
    <property type="protein sequence ID" value="GAG73094.1"/>
    <property type="molecule type" value="Genomic_DNA"/>
</dbReference>
<protein>
    <submittedName>
        <fullName evidence="2">Uncharacterized protein</fullName>
    </submittedName>
</protein>
<gene>
    <name evidence="2" type="ORF">S01H4_05929</name>
</gene>
<keyword evidence="1" id="KW-1133">Transmembrane helix</keyword>
<comment type="caution">
    <text evidence="2">The sequence shown here is derived from an EMBL/GenBank/DDBJ whole genome shotgun (WGS) entry which is preliminary data.</text>
</comment>
<keyword evidence="1" id="KW-0812">Transmembrane</keyword>
<feature type="transmembrane region" description="Helical" evidence="1">
    <location>
        <begin position="20"/>
        <end position="38"/>
    </location>
</feature>
<sequence length="39" mass="4656">MKSNKNGRSEEKIEKATELLWKIWWFSFYLIIVPSLVAV</sequence>